<comment type="caution">
    <text evidence="7">The sequence shown here is derived from an EMBL/GenBank/DDBJ whole genome shotgun (WGS) entry which is preliminary data.</text>
</comment>
<dbReference type="Proteomes" id="UP000664417">
    <property type="component" value="Unassembled WGS sequence"/>
</dbReference>
<organism evidence="7 8">
    <name type="scientific">Acanthopleuribacter pedis</name>
    <dbReference type="NCBI Taxonomy" id="442870"/>
    <lineage>
        <taxon>Bacteria</taxon>
        <taxon>Pseudomonadati</taxon>
        <taxon>Acidobacteriota</taxon>
        <taxon>Holophagae</taxon>
        <taxon>Acanthopleuribacterales</taxon>
        <taxon>Acanthopleuribacteraceae</taxon>
        <taxon>Acanthopleuribacter</taxon>
    </lineage>
</organism>
<dbReference type="PANTHER" id="PTHR43471">
    <property type="entry name" value="ABC TRANSPORTER PERMEASE"/>
    <property type="match status" value="1"/>
</dbReference>
<feature type="transmembrane region" description="Helical" evidence="5">
    <location>
        <begin position="146"/>
        <end position="165"/>
    </location>
</feature>
<evidence type="ECO:0000256" key="2">
    <source>
        <dbReference type="ARBA" id="ARBA00022692"/>
    </source>
</evidence>
<evidence type="ECO:0000313" key="8">
    <source>
        <dbReference type="Proteomes" id="UP000664417"/>
    </source>
</evidence>
<dbReference type="EMBL" id="JAFREP010000013">
    <property type="protein sequence ID" value="MBO1319725.1"/>
    <property type="molecule type" value="Genomic_DNA"/>
</dbReference>
<evidence type="ECO:0000313" key="7">
    <source>
        <dbReference type="EMBL" id="MBO1319725.1"/>
    </source>
</evidence>
<feature type="domain" description="ABC-2 type transporter transmembrane" evidence="6">
    <location>
        <begin position="146"/>
        <end position="269"/>
    </location>
</feature>
<evidence type="ECO:0000256" key="5">
    <source>
        <dbReference type="SAM" id="Phobius"/>
    </source>
</evidence>
<keyword evidence="2 5" id="KW-0812">Transmembrane</keyword>
<dbReference type="InterPro" id="IPR021913">
    <property type="entry name" value="DUF3526"/>
</dbReference>
<reference evidence="7" key="1">
    <citation type="submission" date="2021-03" db="EMBL/GenBank/DDBJ databases">
        <authorList>
            <person name="Wang G."/>
        </authorList>
    </citation>
    <scope>NUCLEOTIDE SEQUENCE</scope>
    <source>
        <strain evidence="7">KCTC 12899</strain>
    </source>
</reference>
<keyword evidence="3 5" id="KW-1133">Transmembrane helix</keyword>
<feature type="transmembrane region" description="Helical" evidence="5">
    <location>
        <begin position="225"/>
        <end position="246"/>
    </location>
</feature>
<feature type="transmembrane region" description="Helical" evidence="5">
    <location>
        <begin position="258"/>
        <end position="283"/>
    </location>
</feature>
<dbReference type="InterPro" id="IPR013525">
    <property type="entry name" value="ABC2_TM"/>
</dbReference>
<evidence type="ECO:0000256" key="4">
    <source>
        <dbReference type="ARBA" id="ARBA00023136"/>
    </source>
</evidence>
<dbReference type="AlphaFoldDB" id="A0A8J7Q6Q3"/>
<dbReference type="Pfam" id="PF12698">
    <property type="entry name" value="ABC2_membrane_3"/>
    <property type="match status" value="1"/>
</dbReference>
<comment type="subcellular location">
    <subcellularLocation>
        <location evidence="1">Membrane</location>
        <topology evidence="1">Multi-pass membrane protein</topology>
    </subcellularLocation>
</comment>
<evidence type="ECO:0000256" key="3">
    <source>
        <dbReference type="ARBA" id="ARBA00022989"/>
    </source>
</evidence>
<dbReference type="Pfam" id="PF12040">
    <property type="entry name" value="DUF3526"/>
    <property type="match status" value="1"/>
</dbReference>
<gene>
    <name evidence="7" type="ORF">J3U88_14715</name>
</gene>
<sequence>MMWRVIWAHESRLLRRDRISLAAALGFVMIMIAAAWVNGDKLNRWEQAGATAVAEQEARFSAQHADLVAMEAGEKHYDSLFGSPQSYFSWAGAVTVFPFDSWAMLSTGSGDLFAPVSQVKFYTKARVPGHDTANPMPRLFGAFDPAFVLLYLLPLFVIALNYGIVGDERECGILPMVLAQPVSPRQLFLLKIVWRWGVTSLVVLFALCAAFAVGGVNPLAKPLALAQLAGLVWLYCGFWFLLCLLVNTGRRGAHQCAVALTGLWAMLLLVVPAGAHLIGGLLYPIPSRIEAIAAQRLAAADAAKQGGEILAKFYQDHPELSANRGDTYAQYKATFQWYQRTLAVFEAVEAITAPMEQDFEARVEARLRFEQGLALLSPAVSVREALDELAGVSRVHYRAYQQEVQDYAARFRMFFAEKAFGESVIESADVARLPRFDMAPLQSNASVLRALAWLALVNLLLLAACAVLGREIPAR</sequence>
<keyword evidence="4 5" id="KW-0472">Membrane</keyword>
<keyword evidence="8" id="KW-1185">Reference proteome</keyword>
<dbReference type="GO" id="GO:0016020">
    <property type="term" value="C:membrane"/>
    <property type="evidence" value="ECO:0007669"/>
    <property type="project" value="UniProtKB-SubCell"/>
</dbReference>
<protein>
    <submittedName>
        <fullName evidence="7">DUF3526 domain-containing protein</fullName>
    </submittedName>
</protein>
<dbReference type="GO" id="GO:0140359">
    <property type="term" value="F:ABC-type transporter activity"/>
    <property type="evidence" value="ECO:0007669"/>
    <property type="project" value="InterPro"/>
</dbReference>
<evidence type="ECO:0000256" key="1">
    <source>
        <dbReference type="ARBA" id="ARBA00004141"/>
    </source>
</evidence>
<feature type="transmembrane region" description="Helical" evidence="5">
    <location>
        <begin position="193"/>
        <end position="213"/>
    </location>
</feature>
<proteinExistence type="predicted"/>
<evidence type="ECO:0000259" key="6">
    <source>
        <dbReference type="Pfam" id="PF12698"/>
    </source>
</evidence>
<dbReference type="RefSeq" id="WP_207859630.1">
    <property type="nucleotide sequence ID" value="NZ_JAFREP010000013.1"/>
</dbReference>
<name>A0A8J7Q6Q3_9BACT</name>
<feature type="transmembrane region" description="Helical" evidence="5">
    <location>
        <begin position="450"/>
        <end position="469"/>
    </location>
</feature>
<accession>A0A8J7Q6Q3</accession>
<feature type="transmembrane region" description="Helical" evidence="5">
    <location>
        <begin position="21"/>
        <end position="37"/>
    </location>
</feature>